<name>A0A6P2BND8_9ACTN</name>
<dbReference type="AlphaFoldDB" id="A0A6P2BND8"/>
<dbReference type="OrthoDB" id="9781803at2"/>
<dbReference type="RefSeq" id="WP_145861332.1">
    <property type="nucleotide sequence ID" value="NZ_RPFW01000009.1"/>
</dbReference>
<feature type="domain" description="Luciferase-like" evidence="1">
    <location>
        <begin position="18"/>
        <end position="233"/>
    </location>
</feature>
<accession>A0A6P2BND8</accession>
<evidence type="ECO:0000313" key="2">
    <source>
        <dbReference type="EMBL" id="TVZ00480.1"/>
    </source>
</evidence>
<proteinExistence type="predicted"/>
<dbReference type="InterPro" id="IPR036661">
    <property type="entry name" value="Luciferase-like_sf"/>
</dbReference>
<dbReference type="InterPro" id="IPR011251">
    <property type="entry name" value="Luciferase-like_dom"/>
</dbReference>
<organism evidence="2 3">
    <name type="scientific">Trebonia kvetii</name>
    <dbReference type="NCBI Taxonomy" id="2480626"/>
    <lineage>
        <taxon>Bacteria</taxon>
        <taxon>Bacillati</taxon>
        <taxon>Actinomycetota</taxon>
        <taxon>Actinomycetes</taxon>
        <taxon>Streptosporangiales</taxon>
        <taxon>Treboniaceae</taxon>
        <taxon>Trebonia</taxon>
    </lineage>
</organism>
<dbReference type="GO" id="GO:0016705">
    <property type="term" value="F:oxidoreductase activity, acting on paired donors, with incorporation or reduction of molecular oxygen"/>
    <property type="evidence" value="ECO:0007669"/>
    <property type="project" value="InterPro"/>
</dbReference>
<dbReference type="Pfam" id="PF00296">
    <property type="entry name" value="Bac_luciferase"/>
    <property type="match status" value="1"/>
</dbReference>
<comment type="caution">
    <text evidence="2">The sequence shown here is derived from an EMBL/GenBank/DDBJ whole genome shotgun (WGS) entry which is preliminary data.</text>
</comment>
<dbReference type="NCBIfam" id="TIGR03619">
    <property type="entry name" value="F420_Rv2161c"/>
    <property type="match status" value="1"/>
</dbReference>
<dbReference type="SUPFAM" id="SSF51679">
    <property type="entry name" value="Bacterial luciferase-like"/>
    <property type="match status" value="1"/>
</dbReference>
<sequence>MRFSYAESMTDPSFYGPLARAAEEAGYDSMVIPDSICYPRDADSRYPYNPDGTREFLEDKPFLEPFSLIPALGAVTSRLRFTTFVVKVPVRNPVLLAKQATSTAVLTGNRLVLGVGTSPWREDYDVLGVDWANRGRRLDESIAILRGLAGGGYLEHHGEIYDVPAIKIAPVPTEPIPVLIGGHADAALRRAARLGDGWMHGGGDPADLPVLLARLAEFRRQAAGDRSPREFEVHVISMDAYTVDGVRRLEEQGVTDVIVGFRWPYATGPDTEPLSRKLDNLRRFADAVIAKT</sequence>
<dbReference type="InterPro" id="IPR019921">
    <property type="entry name" value="Lucif-like_OxRdtase_Rv2161c"/>
</dbReference>
<dbReference type="CDD" id="cd01097">
    <property type="entry name" value="Tetrahydromethanopterin_reductase"/>
    <property type="match status" value="1"/>
</dbReference>
<dbReference type="EMBL" id="RPFW01000009">
    <property type="protein sequence ID" value="TVZ00480.1"/>
    <property type="molecule type" value="Genomic_DNA"/>
</dbReference>
<keyword evidence="3" id="KW-1185">Reference proteome</keyword>
<dbReference type="PANTHER" id="PTHR30011:SF32">
    <property type="entry name" value="CONSERVED PROTEIN"/>
    <property type="match status" value="1"/>
</dbReference>
<evidence type="ECO:0000313" key="3">
    <source>
        <dbReference type="Proteomes" id="UP000460272"/>
    </source>
</evidence>
<evidence type="ECO:0000259" key="1">
    <source>
        <dbReference type="Pfam" id="PF00296"/>
    </source>
</evidence>
<dbReference type="Proteomes" id="UP000460272">
    <property type="component" value="Unassembled WGS sequence"/>
</dbReference>
<dbReference type="Gene3D" id="3.20.20.30">
    <property type="entry name" value="Luciferase-like domain"/>
    <property type="match status" value="1"/>
</dbReference>
<reference evidence="2 3" key="1">
    <citation type="submission" date="2018-11" db="EMBL/GenBank/DDBJ databases">
        <title>Trebonia kvetii gen.nov., sp.nov., a novel acidophilic actinobacterium, and proposal of the new actinobacterial family Treboniaceae fam. nov.</title>
        <authorList>
            <person name="Rapoport D."/>
            <person name="Sagova-Mareckova M."/>
            <person name="Sedlacek I."/>
            <person name="Provaznik J."/>
            <person name="Kralova S."/>
            <person name="Pavlinic D."/>
            <person name="Benes V."/>
            <person name="Kopecky J."/>
        </authorList>
    </citation>
    <scope>NUCLEOTIDE SEQUENCE [LARGE SCALE GENOMIC DNA]</scope>
    <source>
        <strain evidence="2 3">15Tr583</strain>
    </source>
</reference>
<dbReference type="EC" id="1.-.-.-" evidence="2"/>
<dbReference type="PANTHER" id="PTHR30011">
    <property type="entry name" value="ALKANESULFONATE MONOOXYGENASE-RELATED"/>
    <property type="match status" value="1"/>
</dbReference>
<dbReference type="InterPro" id="IPR051260">
    <property type="entry name" value="Diverse_substr_monoxygenases"/>
</dbReference>
<protein>
    <submittedName>
        <fullName evidence="2">TIGR03619 family F420-dependent LLM class oxidoreductase</fullName>
        <ecNumber evidence="2">1.-.-.-</ecNumber>
    </submittedName>
</protein>
<keyword evidence="2" id="KW-0560">Oxidoreductase</keyword>
<gene>
    <name evidence="2" type="ORF">EAS64_38340</name>
</gene>